<evidence type="ECO:0000313" key="2">
    <source>
        <dbReference type="EMBL" id="SDU90734.1"/>
    </source>
</evidence>
<dbReference type="Pfam" id="PF03245">
    <property type="entry name" value="Phage_lysis"/>
    <property type="match status" value="1"/>
</dbReference>
<dbReference type="GO" id="GO:0044659">
    <property type="term" value="P:viral release from host cell by cytolysis"/>
    <property type="evidence" value="ECO:0007669"/>
    <property type="project" value="InterPro"/>
</dbReference>
<dbReference type="Proteomes" id="UP000199620">
    <property type="component" value="Chromosome I"/>
</dbReference>
<dbReference type="RefSeq" id="WP_090290941.1">
    <property type="nucleotide sequence ID" value="NZ_BMNU01000015.1"/>
</dbReference>
<dbReference type="AlphaFoldDB" id="A0A5B2UJW7"/>
<evidence type="ECO:0000313" key="4">
    <source>
        <dbReference type="Proteomes" id="UP000325296"/>
    </source>
</evidence>
<reference evidence="2 3" key="1">
    <citation type="submission" date="2016-10" db="EMBL/GenBank/DDBJ databases">
        <authorList>
            <person name="Varghese N."/>
            <person name="Submissions S."/>
        </authorList>
    </citation>
    <scope>NUCLEOTIDE SEQUENCE [LARGE SCALE GENOMIC DNA]</scope>
    <source>
        <strain evidence="2 3">BS2771</strain>
    </source>
</reference>
<dbReference type="EMBL" id="VUOL01000019">
    <property type="protein sequence ID" value="KAA2226748.1"/>
    <property type="molecule type" value="Genomic_DNA"/>
</dbReference>
<evidence type="ECO:0000313" key="1">
    <source>
        <dbReference type="EMBL" id="KAA2226748.1"/>
    </source>
</evidence>
<organism evidence="1 4">
    <name type="scientific">Pseudomonas brenneri</name>
    <dbReference type="NCBI Taxonomy" id="129817"/>
    <lineage>
        <taxon>Bacteria</taxon>
        <taxon>Pseudomonadati</taxon>
        <taxon>Pseudomonadota</taxon>
        <taxon>Gammaproteobacteria</taxon>
        <taxon>Pseudomonadales</taxon>
        <taxon>Pseudomonadaceae</taxon>
        <taxon>Pseudomonas</taxon>
    </lineage>
</organism>
<dbReference type="InterPro" id="IPR004929">
    <property type="entry name" value="I-spanin"/>
</dbReference>
<keyword evidence="3" id="KW-1185">Reference proteome</keyword>
<dbReference type="Proteomes" id="UP000325296">
    <property type="component" value="Unassembled WGS sequence"/>
</dbReference>
<dbReference type="EMBL" id="LT629800">
    <property type="protein sequence ID" value="SDU90734.1"/>
    <property type="molecule type" value="Genomic_DNA"/>
</dbReference>
<gene>
    <name evidence="1" type="ORF">F1720_25070</name>
    <name evidence="2" type="ORF">SAMN04490181_1353</name>
</gene>
<evidence type="ECO:0000313" key="3">
    <source>
        <dbReference type="Proteomes" id="UP000199620"/>
    </source>
</evidence>
<name>A0A5B2UJW7_9PSED</name>
<accession>A0A5B2UJW7</accession>
<dbReference type="OrthoDB" id="6877134at2"/>
<protein>
    <submittedName>
        <fullName evidence="1">Lysis protein</fullName>
    </submittedName>
    <submittedName>
        <fullName evidence="2">Prophage endopeptidase</fullName>
    </submittedName>
</protein>
<proteinExistence type="predicted"/>
<reference evidence="1 4" key="2">
    <citation type="submission" date="2019-09" db="EMBL/GenBank/DDBJ databases">
        <title>Draft genome sequence of Pseudomonas brenneri CCUG 51514(T).</title>
        <authorList>
            <person name="Tunovic T."/>
            <person name="Pineiro-Iglesias B."/>
            <person name="Unosson C."/>
            <person name="Inganas E."/>
            <person name="Ohlen M."/>
            <person name="Cardew S."/>
            <person name="Jensie-Markopoulos S."/>
            <person name="Salva-Serra F."/>
            <person name="Jaen-Luchoro D."/>
            <person name="Svensson-Stadler L."/>
            <person name="Chun J."/>
            <person name="Moore E."/>
        </authorList>
    </citation>
    <scope>NUCLEOTIDE SEQUENCE [LARGE SCALE GENOMIC DNA]</scope>
    <source>
        <strain evidence="1 4">CCUG 51514</strain>
    </source>
</reference>
<sequence length="151" mass="16195">MIRYLITALIACLILIYGGWQRIESQAKDLAAVTDQVITLKKAVESRRNTQKLLAQLDTEHTQELTNAQVANKQLRTDVATGKRRLSVAARCPAVGAAATTTGLGHAETRAELDPAAGERIVAIANDGDEGLIALRAAQDYITTVCLGARQ</sequence>